<organism evidence="2 3">
    <name type="scientific">Allofranklinella schreckenbergeri</name>
    <dbReference type="NCBI Taxonomy" id="1076744"/>
    <lineage>
        <taxon>Bacteria</taxon>
        <taxon>Pseudomonadati</taxon>
        <taxon>Pseudomonadota</taxon>
        <taxon>Betaproteobacteria</taxon>
        <taxon>Burkholderiales</taxon>
        <taxon>Comamonadaceae</taxon>
        <taxon>Allofranklinella</taxon>
    </lineage>
</organism>
<dbReference type="RefSeq" id="WP_122253750.1">
    <property type="nucleotide sequence ID" value="NZ_RDQL01000005.1"/>
</dbReference>
<protein>
    <submittedName>
        <fullName evidence="2">Thioredoxin</fullName>
    </submittedName>
</protein>
<reference evidence="2 3" key="1">
    <citation type="submission" date="2018-10" db="EMBL/GenBank/DDBJ databases">
        <title>Comamonadaceae CDC group NO-1 genome sequencing and assembly.</title>
        <authorList>
            <person name="Bernier A.-M."/>
            <person name="Bernard K."/>
        </authorList>
    </citation>
    <scope>NUCLEOTIDE SEQUENCE [LARGE SCALE GENOMIC DNA]</scope>
    <source>
        <strain evidence="2 3">NML161473</strain>
    </source>
</reference>
<dbReference type="Proteomes" id="UP000267035">
    <property type="component" value="Unassembled WGS sequence"/>
</dbReference>
<dbReference type="EMBL" id="RDQL01000005">
    <property type="protein sequence ID" value="RMX00443.1"/>
    <property type="molecule type" value="Genomic_DNA"/>
</dbReference>
<gene>
    <name evidence="2" type="ORF">EBQ25_05090</name>
</gene>
<dbReference type="Pfam" id="PF00085">
    <property type="entry name" value="Thioredoxin"/>
    <property type="match status" value="1"/>
</dbReference>
<dbReference type="InterPro" id="IPR036249">
    <property type="entry name" value="Thioredoxin-like_sf"/>
</dbReference>
<evidence type="ECO:0000259" key="1">
    <source>
        <dbReference type="Pfam" id="PF00085"/>
    </source>
</evidence>
<comment type="caution">
    <text evidence="2">The sequence shown here is derived from an EMBL/GenBank/DDBJ whole genome shotgun (WGS) entry which is preliminary data.</text>
</comment>
<sequence>MPPTVPAPPPELREKAPAPPSDRLYLVGLCAQWCGVCREFEPQFEHLVRSHTVAHAQPFSSAWLDVEDELVAQALGDVDIETFPSIALGRAGGPLLFMGAILPHPAVLARLLDEAASPTAPAVVQDPAQQAAWQGLMQLLKAPD</sequence>
<evidence type="ECO:0000313" key="3">
    <source>
        <dbReference type="Proteomes" id="UP000267035"/>
    </source>
</evidence>
<evidence type="ECO:0000313" key="2">
    <source>
        <dbReference type="EMBL" id="RMX00443.1"/>
    </source>
</evidence>
<dbReference type="SUPFAM" id="SSF52833">
    <property type="entry name" value="Thioredoxin-like"/>
    <property type="match status" value="1"/>
</dbReference>
<feature type="domain" description="Thioredoxin" evidence="1">
    <location>
        <begin position="21"/>
        <end position="93"/>
    </location>
</feature>
<keyword evidence="3" id="KW-1185">Reference proteome</keyword>
<name>A0A3M6QBC6_9BURK</name>
<accession>A0A3M6QBC6</accession>
<dbReference type="InterPro" id="IPR013766">
    <property type="entry name" value="Thioredoxin_domain"/>
</dbReference>
<proteinExistence type="predicted"/>
<dbReference type="Gene3D" id="3.40.30.10">
    <property type="entry name" value="Glutaredoxin"/>
    <property type="match status" value="1"/>
</dbReference>
<dbReference type="AlphaFoldDB" id="A0A3M6QBC6"/>